<dbReference type="eggNOG" id="ENOG502QRBY">
    <property type="taxonomic scope" value="Eukaryota"/>
</dbReference>
<accession>A0A0J8BV19</accession>
<dbReference type="PROSITE" id="PS50090">
    <property type="entry name" value="MYB_LIKE"/>
    <property type="match status" value="1"/>
</dbReference>
<feature type="region of interest" description="Disordered" evidence="1">
    <location>
        <begin position="198"/>
        <end position="274"/>
    </location>
</feature>
<dbReference type="Gramene" id="KMT03839">
    <property type="protein sequence ID" value="KMT03839"/>
    <property type="gene ID" value="BVRB_8g188430"/>
</dbReference>
<dbReference type="Proteomes" id="UP000035740">
    <property type="component" value="Chromosome 8"/>
</dbReference>
<feature type="domain" description="Myb-like" evidence="2">
    <location>
        <begin position="3"/>
        <end position="81"/>
    </location>
</feature>
<evidence type="ECO:0000256" key="1">
    <source>
        <dbReference type="SAM" id="MobiDB-lite"/>
    </source>
</evidence>
<proteinExistence type="predicted"/>
<evidence type="ECO:0000259" key="2">
    <source>
        <dbReference type="PROSITE" id="PS50090"/>
    </source>
</evidence>
<organism evidence="3 4">
    <name type="scientific">Beta vulgaris subsp. vulgaris</name>
    <name type="common">Beet</name>
    <dbReference type="NCBI Taxonomy" id="3555"/>
    <lineage>
        <taxon>Eukaryota</taxon>
        <taxon>Viridiplantae</taxon>
        <taxon>Streptophyta</taxon>
        <taxon>Embryophyta</taxon>
        <taxon>Tracheophyta</taxon>
        <taxon>Spermatophyta</taxon>
        <taxon>Magnoliopsida</taxon>
        <taxon>eudicotyledons</taxon>
        <taxon>Gunneridae</taxon>
        <taxon>Pentapetalae</taxon>
        <taxon>Caryophyllales</taxon>
        <taxon>Chenopodiaceae</taxon>
        <taxon>Betoideae</taxon>
        <taxon>Beta</taxon>
    </lineage>
</organism>
<feature type="compositionally biased region" description="Gly residues" evidence="1">
    <location>
        <begin position="262"/>
        <end position="273"/>
    </location>
</feature>
<dbReference type="Pfam" id="PF13837">
    <property type="entry name" value="Myb_DNA-bind_4"/>
    <property type="match status" value="1"/>
</dbReference>
<reference evidence="3 4" key="1">
    <citation type="journal article" date="2014" name="Nature">
        <title>The genome of the recently domesticated crop plant sugar beet (Beta vulgaris).</title>
        <authorList>
            <person name="Dohm J.C."/>
            <person name="Minoche A.E."/>
            <person name="Holtgrawe D."/>
            <person name="Capella-Gutierrez S."/>
            <person name="Zakrzewski F."/>
            <person name="Tafer H."/>
            <person name="Rupp O."/>
            <person name="Sorensen T.R."/>
            <person name="Stracke R."/>
            <person name="Reinhardt R."/>
            <person name="Goesmann A."/>
            <person name="Kraft T."/>
            <person name="Schulz B."/>
            <person name="Stadler P.F."/>
            <person name="Schmidt T."/>
            <person name="Gabaldon T."/>
            <person name="Lehrach H."/>
            <person name="Weisshaar B."/>
            <person name="Himmelbauer H."/>
        </authorList>
    </citation>
    <scope>NUCLEOTIDE SEQUENCE [LARGE SCALE GENOMIC DNA]</scope>
    <source>
        <tissue evidence="3">Taproot</tissue>
    </source>
</reference>
<evidence type="ECO:0000313" key="3">
    <source>
        <dbReference type="EMBL" id="KMT03839.1"/>
    </source>
</evidence>
<dbReference type="EMBL" id="KQ090166">
    <property type="protein sequence ID" value="KMT03839.1"/>
    <property type="molecule type" value="Genomic_DNA"/>
</dbReference>
<keyword evidence="4" id="KW-1185">Reference proteome</keyword>
<evidence type="ECO:0000313" key="4">
    <source>
        <dbReference type="Proteomes" id="UP000035740"/>
    </source>
</evidence>
<dbReference type="OMA" id="VEDYCWS"/>
<protein>
    <recommendedName>
        <fullName evidence="2">Myb-like domain-containing protein</fullName>
    </recommendedName>
</protein>
<dbReference type="PANTHER" id="PTHR33492:SF12">
    <property type="entry name" value="HOMEODOMAIN-LIKE SUPERFAMILY PROTEIN-RELATED"/>
    <property type="match status" value="1"/>
</dbReference>
<dbReference type="OrthoDB" id="1843873at2759"/>
<dbReference type="AlphaFoldDB" id="A0A0J8BV19"/>
<dbReference type="KEGG" id="bvg:104901337"/>
<feature type="compositionally biased region" description="Pro residues" evidence="1">
    <location>
        <begin position="198"/>
        <end position="217"/>
    </location>
</feature>
<gene>
    <name evidence="3" type="ORF">BVRB_8g188430</name>
</gene>
<name>A0A0J8BV19_BETVV</name>
<dbReference type="InterPro" id="IPR001005">
    <property type="entry name" value="SANT/Myb"/>
</dbReference>
<dbReference type="Gene3D" id="1.10.10.60">
    <property type="entry name" value="Homeodomain-like"/>
    <property type="match status" value="1"/>
</dbReference>
<dbReference type="PANTHER" id="PTHR33492">
    <property type="entry name" value="OSJNBA0043A12.37 PROTEIN-RELATED"/>
    <property type="match status" value="1"/>
</dbReference>
<sequence length="370" mass="41179">MAMRDYRKGNWTVEETMILIEAKKKDDERRKFNRSKQTQTLTTSTSKPITELRWKWVEEYCWGKGCFRSQNQCNDKWDNLMRDYKKVREYLKNLSDHLEETENIKSYWNMDKVERKDKGLPTNMLPQIYQALFDVVERSSISSSTTTATPSTSTTVAATSMALASVSAPFLLPIPMLEMQQSPPSAVPALQLSPPLLLPSPLLPPPSQPPPPPPPLLPHSTFISSQALPPHPSPTLESETSEHSHPELSPAKRRRKEEGGGRGRGGGGVGEGASGIATHTEAAAATSLEDVSSAISRSAAIISEAIQASEEREERRHREMMNLHQSRLRIVESMMEINRQGLNGLADAINRLATSIFTWANSHKTQQGPS</sequence>
<dbReference type="InterPro" id="IPR044822">
    <property type="entry name" value="Myb_DNA-bind_4"/>
</dbReference>